<proteinExistence type="predicted"/>
<dbReference type="KEGG" id="xba:C7S18_11120"/>
<dbReference type="EMBL" id="CP027860">
    <property type="protein sequence ID" value="AVP97715.1"/>
    <property type="molecule type" value="Genomic_DNA"/>
</dbReference>
<reference evidence="1 2" key="2">
    <citation type="submission" date="2018-03" db="EMBL/GenBank/DDBJ databases">
        <authorList>
            <person name="Keele B.F."/>
        </authorList>
    </citation>
    <scope>NUCLEOTIDE SEQUENCE [LARGE SCALE GENOMIC DNA]</scope>
    <source>
        <strain evidence="1 2">D13</strain>
    </source>
</reference>
<gene>
    <name evidence="1" type="ORF">C7S18_11120</name>
</gene>
<keyword evidence="2" id="KW-1185">Reference proteome</keyword>
<reference evidence="1 2" key="1">
    <citation type="submission" date="2018-03" db="EMBL/GenBank/DDBJ databases">
        <title>Ahniella affigens gen. nov., sp. nov., a gammaproteobacterium isolated from sandy soil near a stream.</title>
        <authorList>
            <person name="Ko Y."/>
            <person name="Kim J.-H."/>
        </authorList>
    </citation>
    <scope>NUCLEOTIDE SEQUENCE [LARGE SCALE GENOMIC DNA]</scope>
    <source>
        <strain evidence="1 2">D13</strain>
    </source>
</reference>
<dbReference type="Gene3D" id="3.40.50.300">
    <property type="entry name" value="P-loop containing nucleotide triphosphate hydrolases"/>
    <property type="match status" value="1"/>
</dbReference>
<protein>
    <recommendedName>
        <fullName evidence="3">Sulfotransferase family protein</fullName>
    </recommendedName>
</protein>
<organism evidence="1 2">
    <name type="scientific">Ahniella affigens</name>
    <dbReference type="NCBI Taxonomy" id="2021234"/>
    <lineage>
        <taxon>Bacteria</taxon>
        <taxon>Pseudomonadati</taxon>
        <taxon>Pseudomonadota</taxon>
        <taxon>Gammaproteobacteria</taxon>
        <taxon>Lysobacterales</taxon>
        <taxon>Rhodanobacteraceae</taxon>
        <taxon>Ahniella</taxon>
    </lineage>
</organism>
<evidence type="ECO:0008006" key="3">
    <source>
        <dbReference type="Google" id="ProtNLM"/>
    </source>
</evidence>
<evidence type="ECO:0000313" key="2">
    <source>
        <dbReference type="Proteomes" id="UP000241074"/>
    </source>
</evidence>
<dbReference type="SUPFAM" id="SSF52540">
    <property type="entry name" value="P-loop containing nucleoside triphosphate hydrolases"/>
    <property type="match status" value="1"/>
</dbReference>
<dbReference type="AlphaFoldDB" id="A0A2P1PSA8"/>
<accession>A0A2P1PSA8</accession>
<sequence>MVISQTSTHPVFVIGAPLSGAGRVAAWLGQHGQARMLRLIQASGPEWARDSDRLHISDDAAATVRQGLATQQGARIETHPAIALNVDVIATVFPRARFLFLYRDVREHLARMLNAWDAQRYVHPSGVHCGSHQPWCLNLPQNWSSVAHWPVDQIVAWQWVISTQWALNALAALPAERWAIASFDRLLSDGQGERLRLTRVLGLPTPATSPVLARVGEQSPALANWQGYGERIAALAPLVAAQADRAVKLFAERPNTRAQRSLERSSPP</sequence>
<evidence type="ECO:0000313" key="1">
    <source>
        <dbReference type="EMBL" id="AVP97715.1"/>
    </source>
</evidence>
<dbReference type="Proteomes" id="UP000241074">
    <property type="component" value="Chromosome"/>
</dbReference>
<name>A0A2P1PSA8_9GAMM</name>
<dbReference type="InterPro" id="IPR027417">
    <property type="entry name" value="P-loop_NTPase"/>
</dbReference>